<dbReference type="EMBL" id="BAEO01000010">
    <property type="protein sequence ID" value="GAC17813.1"/>
    <property type="molecule type" value="Genomic_DNA"/>
</dbReference>
<comment type="caution">
    <text evidence="2">The sequence shown here is derived from an EMBL/GenBank/DDBJ whole genome shotgun (WGS) entry which is preliminary data.</text>
</comment>
<proteinExistence type="predicted"/>
<keyword evidence="1" id="KW-0812">Transmembrane</keyword>
<feature type="transmembrane region" description="Helical" evidence="1">
    <location>
        <begin position="65"/>
        <end position="85"/>
    </location>
</feature>
<sequence length="86" mass="9494">MENLRIVILLAGCVFILIGYLRFITDEKGKVNLNNYRFTGGLGLVISGLLQGTCELFSGDLSKNAFSALAIYFGALLFYFSFSILK</sequence>
<accession>K6YMG8</accession>
<dbReference type="OrthoDB" id="6293302at2"/>
<dbReference type="eggNOG" id="ENOG5033HCH">
    <property type="taxonomic scope" value="Bacteria"/>
</dbReference>
<organism evidence="2 3">
    <name type="scientific">Paraglaciecola arctica BSs20135</name>
    <dbReference type="NCBI Taxonomy" id="493475"/>
    <lineage>
        <taxon>Bacteria</taxon>
        <taxon>Pseudomonadati</taxon>
        <taxon>Pseudomonadota</taxon>
        <taxon>Gammaproteobacteria</taxon>
        <taxon>Alteromonadales</taxon>
        <taxon>Alteromonadaceae</taxon>
        <taxon>Paraglaciecola</taxon>
    </lineage>
</organism>
<reference evidence="2 3" key="1">
    <citation type="journal article" date="2017" name="Antonie Van Leeuwenhoek">
        <title>Rhizobium rhizosphaerae sp. nov., a novel species isolated from rice rhizosphere.</title>
        <authorList>
            <person name="Zhao J.J."/>
            <person name="Zhang J."/>
            <person name="Zhang R.J."/>
            <person name="Zhang C.W."/>
            <person name="Yin H.Q."/>
            <person name="Zhang X.X."/>
        </authorList>
    </citation>
    <scope>NUCLEOTIDE SEQUENCE [LARGE SCALE GENOMIC DNA]</scope>
    <source>
        <strain evidence="2 3">BSs20135</strain>
    </source>
</reference>
<dbReference type="STRING" id="493475.GARC_0832"/>
<dbReference type="RefSeq" id="WP_007616992.1">
    <property type="nucleotide sequence ID" value="NZ_BAEO01000010.1"/>
</dbReference>
<dbReference type="AlphaFoldDB" id="K6YMG8"/>
<keyword evidence="3" id="KW-1185">Reference proteome</keyword>
<keyword evidence="1" id="KW-1133">Transmembrane helix</keyword>
<keyword evidence="1" id="KW-0472">Membrane</keyword>
<name>K6YMG8_9ALTE</name>
<feature type="transmembrane region" description="Helical" evidence="1">
    <location>
        <begin position="6"/>
        <end position="24"/>
    </location>
</feature>
<gene>
    <name evidence="2" type="ORF">GARC_0832</name>
</gene>
<evidence type="ECO:0000313" key="2">
    <source>
        <dbReference type="EMBL" id="GAC17813.1"/>
    </source>
</evidence>
<evidence type="ECO:0008006" key="4">
    <source>
        <dbReference type="Google" id="ProtNLM"/>
    </source>
</evidence>
<evidence type="ECO:0000256" key="1">
    <source>
        <dbReference type="SAM" id="Phobius"/>
    </source>
</evidence>
<dbReference type="Proteomes" id="UP000006327">
    <property type="component" value="Unassembled WGS sequence"/>
</dbReference>
<protein>
    <recommendedName>
        <fullName evidence="4">MetJ regulator of methionine regulon</fullName>
    </recommendedName>
</protein>
<evidence type="ECO:0000313" key="3">
    <source>
        <dbReference type="Proteomes" id="UP000006327"/>
    </source>
</evidence>